<dbReference type="Pfam" id="PF01261">
    <property type="entry name" value="AP_endonuc_2"/>
    <property type="match status" value="1"/>
</dbReference>
<dbReference type="Gene3D" id="3.20.20.150">
    <property type="entry name" value="Divalent-metal-dependent TIM barrel enzymes"/>
    <property type="match status" value="1"/>
</dbReference>
<protein>
    <submittedName>
        <fullName evidence="2">Sugar phosphate isomerase/epimerase</fullName>
    </submittedName>
</protein>
<dbReference type="SUPFAM" id="SSF51658">
    <property type="entry name" value="Xylose isomerase-like"/>
    <property type="match status" value="1"/>
</dbReference>
<dbReference type="AlphaFoldDB" id="A0A5B2TAI9"/>
<gene>
    <name evidence="2" type="ORF">F0Q34_19430</name>
</gene>
<feature type="domain" description="Xylose isomerase-like TIM barrel" evidence="1">
    <location>
        <begin position="51"/>
        <end position="262"/>
    </location>
</feature>
<dbReference type="InterPro" id="IPR050312">
    <property type="entry name" value="IolE/XylAMocC-like"/>
</dbReference>
<dbReference type="Proteomes" id="UP000322110">
    <property type="component" value="Unassembled WGS sequence"/>
</dbReference>
<organism evidence="2 3">
    <name type="scientific">Teichococcus oryzae</name>
    <dbReference type="NCBI Taxonomy" id="1608942"/>
    <lineage>
        <taxon>Bacteria</taxon>
        <taxon>Pseudomonadati</taxon>
        <taxon>Pseudomonadota</taxon>
        <taxon>Alphaproteobacteria</taxon>
        <taxon>Acetobacterales</taxon>
        <taxon>Roseomonadaceae</taxon>
        <taxon>Roseomonas</taxon>
    </lineage>
</organism>
<dbReference type="EMBL" id="VUKA01000021">
    <property type="protein sequence ID" value="KAA2211577.1"/>
    <property type="molecule type" value="Genomic_DNA"/>
</dbReference>
<name>A0A5B2TAI9_9PROT</name>
<dbReference type="GO" id="GO:0016853">
    <property type="term" value="F:isomerase activity"/>
    <property type="evidence" value="ECO:0007669"/>
    <property type="project" value="UniProtKB-KW"/>
</dbReference>
<proteinExistence type="predicted"/>
<keyword evidence="3" id="KW-1185">Reference proteome</keyword>
<evidence type="ECO:0000313" key="3">
    <source>
        <dbReference type="Proteomes" id="UP000322110"/>
    </source>
</evidence>
<dbReference type="PANTHER" id="PTHR12110">
    <property type="entry name" value="HYDROXYPYRUVATE ISOMERASE"/>
    <property type="match status" value="1"/>
</dbReference>
<sequence>MTSPECMASCRRARWRSRPAPEAIRFDQKDMSMSRLTLAHLTASATPAETIAAAAEAGFDAVGIRICPRRPGDAYAGTVLGDAAALTALRQLLRNTGIPLSNVSAYQFYPEVRWEDVEPVLDATAELGGELIVANGFDPELTRFAEILSRYAEGAAARGIRVALEFMPYSAVRTVGEAEAMVARCAAPNLGILVDSLHLDRSGGTAEEVARLPAERISFAQLCDARRLRQPASAQELMQEARTSRLPLGEGELPLDAFMAALPQGLELEYEVARSDLIHGTAVDRARAAKADADRFLARAPVGRFV</sequence>
<evidence type="ECO:0000259" key="1">
    <source>
        <dbReference type="Pfam" id="PF01261"/>
    </source>
</evidence>
<reference evidence="2 3" key="1">
    <citation type="journal article" date="2015" name="Int. J. Syst. Evol. Microbiol.">
        <title>Roseomonas oryzae sp. nov., isolated from paddy rhizosphere soil.</title>
        <authorList>
            <person name="Ramaprasad E.V."/>
            <person name="Sasikala Ch."/>
            <person name="Ramana Ch.V."/>
        </authorList>
    </citation>
    <scope>NUCLEOTIDE SEQUENCE [LARGE SCALE GENOMIC DNA]</scope>
    <source>
        <strain evidence="2 3">KCTC 42542</strain>
    </source>
</reference>
<evidence type="ECO:0000313" key="2">
    <source>
        <dbReference type="EMBL" id="KAA2211577.1"/>
    </source>
</evidence>
<keyword evidence="2" id="KW-0413">Isomerase</keyword>
<dbReference type="InterPro" id="IPR036237">
    <property type="entry name" value="Xyl_isomerase-like_sf"/>
</dbReference>
<dbReference type="InterPro" id="IPR013022">
    <property type="entry name" value="Xyl_isomerase-like_TIM-brl"/>
</dbReference>
<dbReference type="PANTHER" id="PTHR12110:SF48">
    <property type="entry name" value="BLL3656 PROTEIN"/>
    <property type="match status" value="1"/>
</dbReference>
<accession>A0A5B2TAI9</accession>
<comment type="caution">
    <text evidence="2">The sequence shown here is derived from an EMBL/GenBank/DDBJ whole genome shotgun (WGS) entry which is preliminary data.</text>
</comment>